<gene>
    <name evidence="1" type="ORF">MVEN_01521900</name>
</gene>
<protein>
    <submittedName>
        <fullName evidence="1">Uncharacterized protein</fullName>
    </submittedName>
</protein>
<dbReference type="EMBL" id="JACAZI010000012">
    <property type="protein sequence ID" value="KAF7347649.1"/>
    <property type="molecule type" value="Genomic_DNA"/>
</dbReference>
<reference evidence="1" key="1">
    <citation type="submission" date="2020-05" db="EMBL/GenBank/DDBJ databases">
        <title>Mycena genomes resolve the evolution of fungal bioluminescence.</title>
        <authorList>
            <person name="Tsai I.J."/>
        </authorList>
    </citation>
    <scope>NUCLEOTIDE SEQUENCE</scope>
    <source>
        <strain evidence="1">CCC161011</strain>
    </source>
</reference>
<dbReference type="Proteomes" id="UP000620124">
    <property type="component" value="Unassembled WGS sequence"/>
</dbReference>
<dbReference type="AlphaFoldDB" id="A0A8H7CRJ6"/>
<accession>A0A8H7CRJ6</accession>
<evidence type="ECO:0000313" key="2">
    <source>
        <dbReference type="Proteomes" id="UP000620124"/>
    </source>
</evidence>
<organism evidence="1 2">
    <name type="scientific">Mycena venus</name>
    <dbReference type="NCBI Taxonomy" id="2733690"/>
    <lineage>
        <taxon>Eukaryota</taxon>
        <taxon>Fungi</taxon>
        <taxon>Dikarya</taxon>
        <taxon>Basidiomycota</taxon>
        <taxon>Agaricomycotina</taxon>
        <taxon>Agaricomycetes</taxon>
        <taxon>Agaricomycetidae</taxon>
        <taxon>Agaricales</taxon>
        <taxon>Marasmiineae</taxon>
        <taxon>Mycenaceae</taxon>
        <taxon>Mycena</taxon>
    </lineage>
</organism>
<comment type="caution">
    <text evidence="1">The sequence shown here is derived from an EMBL/GenBank/DDBJ whole genome shotgun (WGS) entry which is preliminary data.</text>
</comment>
<name>A0A8H7CRJ6_9AGAR</name>
<evidence type="ECO:0000313" key="1">
    <source>
        <dbReference type="EMBL" id="KAF7347649.1"/>
    </source>
</evidence>
<proteinExistence type="predicted"/>
<sequence>MHPSRGDVVRHEDAGNAGFSRADCFPASEDDLNNANDSSGPKWAQSIRIDLRTTTTGWKNKPGSPVGLTVFAWFSASTASVLYRMDRYLHNDQTLERMIRKRTLLCVPWSPDPHGKRWIQLDGLAALAVTRRDILYRCTSRIT</sequence>
<keyword evidence="2" id="KW-1185">Reference proteome</keyword>